<feature type="transmembrane region" description="Helical" evidence="7">
    <location>
        <begin position="78"/>
        <end position="100"/>
    </location>
</feature>
<evidence type="ECO:0000256" key="1">
    <source>
        <dbReference type="ARBA" id="ARBA00004651"/>
    </source>
</evidence>
<feature type="transmembrane region" description="Helical" evidence="7">
    <location>
        <begin position="136"/>
        <end position="152"/>
    </location>
</feature>
<evidence type="ECO:0000256" key="7">
    <source>
        <dbReference type="SAM" id="Phobius"/>
    </source>
</evidence>
<keyword evidence="6 7" id="KW-0472">Membrane</keyword>
<comment type="similarity">
    <text evidence="2">Belongs to the chromate ion transporter (CHR) (TC 2.A.51) family.</text>
</comment>
<evidence type="ECO:0000256" key="3">
    <source>
        <dbReference type="ARBA" id="ARBA00022475"/>
    </source>
</evidence>
<gene>
    <name evidence="8" type="ORF">CBQ26_06430</name>
</gene>
<keyword evidence="9" id="KW-1185">Reference proteome</keyword>
<evidence type="ECO:0000313" key="8">
    <source>
        <dbReference type="EMBL" id="OWL97872.1"/>
    </source>
</evidence>
<protein>
    <submittedName>
        <fullName evidence="8">Chromate transporter</fullName>
    </submittedName>
</protein>
<reference evidence="8 9" key="1">
    <citation type="submission" date="2017-05" db="EMBL/GenBank/DDBJ databases">
        <title>De novo genome assembly of Deniococcus indicus strain DR1.</title>
        <authorList>
            <person name="Chauhan D."/>
            <person name="Yennamalli R.M."/>
            <person name="Priyadarshini R."/>
        </authorList>
    </citation>
    <scope>NUCLEOTIDE SEQUENCE [LARGE SCALE GENOMIC DNA]</scope>
    <source>
        <strain evidence="8 9">DR1</strain>
    </source>
</reference>
<dbReference type="GO" id="GO:0005886">
    <property type="term" value="C:plasma membrane"/>
    <property type="evidence" value="ECO:0007669"/>
    <property type="project" value="UniProtKB-SubCell"/>
</dbReference>
<comment type="subcellular location">
    <subcellularLocation>
        <location evidence="1">Cell membrane</location>
        <topology evidence="1">Multi-pass membrane protein</topology>
    </subcellularLocation>
</comment>
<evidence type="ECO:0000313" key="9">
    <source>
        <dbReference type="Proteomes" id="UP000197208"/>
    </source>
</evidence>
<dbReference type="InterPro" id="IPR052518">
    <property type="entry name" value="CHR_Transporter"/>
</dbReference>
<dbReference type="PANTHER" id="PTHR43663">
    <property type="entry name" value="CHROMATE TRANSPORT PROTEIN-RELATED"/>
    <property type="match status" value="1"/>
</dbReference>
<keyword evidence="5 7" id="KW-1133">Transmembrane helix</keyword>
<proteinExistence type="inferred from homology"/>
<name>A0A246BRP5_9DEIO</name>
<feature type="transmembrane region" description="Helical" evidence="7">
    <location>
        <begin position="112"/>
        <end position="130"/>
    </location>
</feature>
<dbReference type="InterPro" id="IPR003370">
    <property type="entry name" value="Chromate_transpt"/>
</dbReference>
<dbReference type="OrthoDB" id="71680at2"/>
<keyword evidence="4 7" id="KW-0812">Transmembrane</keyword>
<comment type="caution">
    <text evidence="8">The sequence shown here is derived from an EMBL/GenBank/DDBJ whole genome shotgun (WGS) entry which is preliminary data.</text>
</comment>
<organism evidence="8 9">
    <name type="scientific">Deinococcus indicus</name>
    <dbReference type="NCBI Taxonomy" id="223556"/>
    <lineage>
        <taxon>Bacteria</taxon>
        <taxon>Thermotogati</taxon>
        <taxon>Deinococcota</taxon>
        <taxon>Deinococci</taxon>
        <taxon>Deinococcales</taxon>
        <taxon>Deinococcaceae</taxon>
        <taxon>Deinococcus</taxon>
    </lineage>
</organism>
<dbReference type="PANTHER" id="PTHR43663:SF1">
    <property type="entry name" value="CHROMATE TRANSPORTER"/>
    <property type="match status" value="1"/>
</dbReference>
<evidence type="ECO:0000256" key="5">
    <source>
        <dbReference type="ARBA" id="ARBA00022989"/>
    </source>
</evidence>
<dbReference type="Proteomes" id="UP000197208">
    <property type="component" value="Unassembled WGS sequence"/>
</dbReference>
<evidence type="ECO:0000256" key="4">
    <source>
        <dbReference type="ARBA" id="ARBA00022692"/>
    </source>
</evidence>
<dbReference type="AlphaFoldDB" id="A0A246BRP5"/>
<keyword evidence="3" id="KW-1003">Cell membrane</keyword>
<sequence>MTDAGANWLDILLTFTRLGLISFGGANLAEIERVLVGQRQWITPGTLASGFALGQIMPGPNMLAMTHYGFAAGGWAGAAAATLGFYGPTALLSAAAALAWRRLLGWKWLPTIRSALLPFGGGVLLAGVLVLARGSVQSVAGAVIAAAAFALLTRTRVNPALVVIGAAALGALIGL</sequence>
<evidence type="ECO:0000256" key="2">
    <source>
        <dbReference type="ARBA" id="ARBA00005262"/>
    </source>
</evidence>
<dbReference type="GO" id="GO:0015109">
    <property type="term" value="F:chromate transmembrane transporter activity"/>
    <property type="evidence" value="ECO:0007669"/>
    <property type="project" value="InterPro"/>
</dbReference>
<evidence type="ECO:0000256" key="6">
    <source>
        <dbReference type="ARBA" id="ARBA00023136"/>
    </source>
</evidence>
<accession>A0A246BRP5</accession>
<dbReference type="EMBL" id="NHMK01000009">
    <property type="protein sequence ID" value="OWL97872.1"/>
    <property type="molecule type" value="Genomic_DNA"/>
</dbReference>
<feature type="transmembrane region" description="Helical" evidence="7">
    <location>
        <begin position="157"/>
        <end position="174"/>
    </location>
</feature>
<dbReference type="RefSeq" id="WP_088247682.1">
    <property type="nucleotide sequence ID" value="NZ_BNAM01000003.1"/>
</dbReference>
<dbReference type="Pfam" id="PF02417">
    <property type="entry name" value="Chromate_transp"/>
    <property type="match status" value="1"/>
</dbReference>